<proteinExistence type="predicted"/>
<gene>
    <name evidence="2" type="ORF">FGO68_gene1621</name>
</gene>
<keyword evidence="1" id="KW-0732">Signal</keyword>
<evidence type="ECO:0008006" key="4">
    <source>
        <dbReference type="Google" id="ProtNLM"/>
    </source>
</evidence>
<dbReference type="Proteomes" id="UP000785679">
    <property type="component" value="Unassembled WGS sequence"/>
</dbReference>
<dbReference type="AlphaFoldDB" id="A0A8J8SUC2"/>
<evidence type="ECO:0000256" key="1">
    <source>
        <dbReference type="SAM" id="SignalP"/>
    </source>
</evidence>
<protein>
    <recommendedName>
        <fullName evidence="4">Secreted protein</fullName>
    </recommendedName>
</protein>
<evidence type="ECO:0000313" key="3">
    <source>
        <dbReference type="Proteomes" id="UP000785679"/>
    </source>
</evidence>
<organism evidence="2 3">
    <name type="scientific">Halteria grandinella</name>
    <dbReference type="NCBI Taxonomy" id="5974"/>
    <lineage>
        <taxon>Eukaryota</taxon>
        <taxon>Sar</taxon>
        <taxon>Alveolata</taxon>
        <taxon>Ciliophora</taxon>
        <taxon>Intramacronucleata</taxon>
        <taxon>Spirotrichea</taxon>
        <taxon>Stichotrichia</taxon>
        <taxon>Sporadotrichida</taxon>
        <taxon>Halteriidae</taxon>
        <taxon>Halteria</taxon>
    </lineage>
</organism>
<dbReference type="EMBL" id="RRYP01030290">
    <property type="protein sequence ID" value="TNV71207.1"/>
    <property type="molecule type" value="Genomic_DNA"/>
</dbReference>
<feature type="signal peptide" evidence="1">
    <location>
        <begin position="1"/>
        <end position="28"/>
    </location>
</feature>
<feature type="chain" id="PRO_5035176111" description="Secreted protein" evidence="1">
    <location>
        <begin position="29"/>
        <end position="75"/>
    </location>
</feature>
<reference evidence="2" key="1">
    <citation type="submission" date="2019-06" db="EMBL/GenBank/DDBJ databases">
        <authorList>
            <person name="Zheng W."/>
        </authorList>
    </citation>
    <scope>NUCLEOTIDE SEQUENCE</scope>
    <source>
        <strain evidence="2">QDHG01</strain>
    </source>
</reference>
<keyword evidence="3" id="KW-1185">Reference proteome</keyword>
<evidence type="ECO:0000313" key="2">
    <source>
        <dbReference type="EMBL" id="TNV71207.1"/>
    </source>
</evidence>
<accession>A0A8J8SUC2</accession>
<name>A0A8J8SUC2_HALGN</name>
<comment type="caution">
    <text evidence="2">The sequence shown here is derived from an EMBL/GenBank/DDBJ whole genome shotgun (WGS) entry which is preliminary data.</text>
</comment>
<sequence>MGVGRNLGKWRCVLTLDCLLHRIWSLLAKGLKLTVCHANGDGVWHYSSCRLYPSQRDRQHEVTGHYHLGVHKDHT</sequence>